<proteinExistence type="predicted"/>
<name>A0A8S5QNU0_9CAUD</name>
<organism evidence="1">
    <name type="scientific">Siphoviridae sp. cttOT32</name>
    <dbReference type="NCBI Taxonomy" id="2826493"/>
    <lineage>
        <taxon>Viruses</taxon>
        <taxon>Duplodnaviria</taxon>
        <taxon>Heunggongvirae</taxon>
        <taxon>Uroviricota</taxon>
        <taxon>Caudoviricetes</taxon>
    </lineage>
</organism>
<sequence>MHIVKVQKMHLKSLFIIYTVIKPSKPLIRVKLLKFFGK</sequence>
<reference evidence="1" key="1">
    <citation type="journal article" date="2021" name="Proc. Natl. Acad. Sci. U.S.A.">
        <title>A Catalog of Tens of Thousands of Viruses from Human Metagenomes Reveals Hidden Associations with Chronic Diseases.</title>
        <authorList>
            <person name="Tisza M.J."/>
            <person name="Buck C.B."/>
        </authorList>
    </citation>
    <scope>NUCLEOTIDE SEQUENCE</scope>
    <source>
        <strain evidence="1">CttOT32</strain>
    </source>
</reference>
<evidence type="ECO:0000313" key="1">
    <source>
        <dbReference type="EMBL" id="DAE20413.1"/>
    </source>
</evidence>
<dbReference type="EMBL" id="BK015694">
    <property type="protein sequence ID" value="DAE20413.1"/>
    <property type="molecule type" value="Genomic_DNA"/>
</dbReference>
<accession>A0A8S5QNU0</accession>
<protein>
    <submittedName>
        <fullName evidence="1">Uncharacterized protein</fullName>
    </submittedName>
</protein>